<evidence type="ECO:0000313" key="6">
    <source>
        <dbReference type="EMBL" id="KAK5082349.1"/>
    </source>
</evidence>
<dbReference type="AlphaFoldDB" id="A0AAN7SV79"/>
<dbReference type="Proteomes" id="UP001309876">
    <property type="component" value="Unassembled WGS sequence"/>
</dbReference>
<dbReference type="Pfam" id="PF14226">
    <property type="entry name" value="DIOX_N"/>
    <property type="match status" value="1"/>
</dbReference>
<evidence type="ECO:0000256" key="1">
    <source>
        <dbReference type="ARBA" id="ARBA00008056"/>
    </source>
</evidence>
<dbReference type="Pfam" id="PF03171">
    <property type="entry name" value="2OG-FeII_Oxy"/>
    <property type="match status" value="1"/>
</dbReference>
<dbReference type="Gene3D" id="2.60.120.330">
    <property type="entry name" value="B-lactam Antibiotic, Isopenicillin N Synthase, Chain"/>
    <property type="match status" value="1"/>
</dbReference>
<evidence type="ECO:0000256" key="3">
    <source>
        <dbReference type="ARBA" id="ARBA00023004"/>
    </source>
</evidence>
<accession>A0AAN7SV79</accession>
<dbReference type="GO" id="GO:0044283">
    <property type="term" value="P:small molecule biosynthetic process"/>
    <property type="evidence" value="ECO:0007669"/>
    <property type="project" value="UniProtKB-ARBA"/>
</dbReference>
<organism evidence="6 7">
    <name type="scientific">Lithohypha guttulata</name>
    <dbReference type="NCBI Taxonomy" id="1690604"/>
    <lineage>
        <taxon>Eukaryota</taxon>
        <taxon>Fungi</taxon>
        <taxon>Dikarya</taxon>
        <taxon>Ascomycota</taxon>
        <taxon>Pezizomycotina</taxon>
        <taxon>Eurotiomycetes</taxon>
        <taxon>Chaetothyriomycetidae</taxon>
        <taxon>Chaetothyriales</taxon>
        <taxon>Trichomeriaceae</taxon>
        <taxon>Lithohypha</taxon>
    </lineage>
</organism>
<dbReference type="PROSITE" id="PS51471">
    <property type="entry name" value="FE2OG_OXY"/>
    <property type="match status" value="1"/>
</dbReference>
<dbReference type="InterPro" id="IPR026992">
    <property type="entry name" value="DIOX_N"/>
</dbReference>
<evidence type="ECO:0000256" key="2">
    <source>
        <dbReference type="ARBA" id="ARBA00022723"/>
    </source>
</evidence>
<dbReference type="InterPro" id="IPR005123">
    <property type="entry name" value="Oxoglu/Fe-dep_dioxygenase_dom"/>
</dbReference>
<dbReference type="GO" id="GO:0016491">
    <property type="term" value="F:oxidoreductase activity"/>
    <property type="evidence" value="ECO:0007669"/>
    <property type="project" value="UniProtKB-KW"/>
</dbReference>
<evidence type="ECO:0000259" key="5">
    <source>
        <dbReference type="PROSITE" id="PS51471"/>
    </source>
</evidence>
<sequence>MFEISFDSIPLLDYDDLIKAPDSFFTTLGYAVTEVGFLYVKNIGLPGDCVKELVDLLPALFGIPIAEKTEIELESSPHFLGYSAVGSETTAGKTDLREQFEFVTQTTPREWSSERPLYERLQGPNQFPPSLPEARQIVETYMANLTRHAEHFMCLVAKALQLPEDTFLSFLSGQNRLKVVRYPAADGVAATQGVGPHKDSSGWWTFLLQASSPEVKGLQVLNKAGDWIDVPNIPGTIVVNIGQAFEVITHGACKATTHRVLGGPVERFSVPFFLGVRGDLTKEEALSSLAQHFQRQGRESEEGANIDSAFLRGCYNTWGESQLRTKIRSHRLAGKRFYPEVYEQYINED</sequence>
<protein>
    <recommendedName>
        <fullName evidence="5">Fe2OG dioxygenase domain-containing protein</fullName>
    </recommendedName>
</protein>
<comment type="caution">
    <text evidence="6">The sequence shown here is derived from an EMBL/GenBank/DDBJ whole genome shotgun (WGS) entry which is preliminary data.</text>
</comment>
<dbReference type="InterPro" id="IPR027443">
    <property type="entry name" value="IPNS-like_sf"/>
</dbReference>
<keyword evidence="7" id="KW-1185">Reference proteome</keyword>
<comment type="similarity">
    <text evidence="1 4">Belongs to the iron/ascorbate-dependent oxidoreductase family.</text>
</comment>
<keyword evidence="3 4" id="KW-0408">Iron</keyword>
<keyword evidence="2 4" id="KW-0479">Metal-binding</keyword>
<dbReference type="GO" id="GO:0046872">
    <property type="term" value="F:metal ion binding"/>
    <property type="evidence" value="ECO:0007669"/>
    <property type="project" value="UniProtKB-KW"/>
</dbReference>
<feature type="domain" description="Fe2OG dioxygenase" evidence="5">
    <location>
        <begin position="173"/>
        <end position="276"/>
    </location>
</feature>
<dbReference type="EMBL" id="JAVRRJ010000008">
    <property type="protein sequence ID" value="KAK5082349.1"/>
    <property type="molecule type" value="Genomic_DNA"/>
</dbReference>
<dbReference type="InterPro" id="IPR050295">
    <property type="entry name" value="Plant_2OG-oxidoreductases"/>
</dbReference>
<evidence type="ECO:0000313" key="7">
    <source>
        <dbReference type="Proteomes" id="UP001309876"/>
    </source>
</evidence>
<dbReference type="SUPFAM" id="SSF51197">
    <property type="entry name" value="Clavaminate synthase-like"/>
    <property type="match status" value="1"/>
</dbReference>
<dbReference type="InterPro" id="IPR044861">
    <property type="entry name" value="IPNS-like_FE2OG_OXY"/>
</dbReference>
<dbReference type="PANTHER" id="PTHR47991">
    <property type="entry name" value="OXOGLUTARATE/IRON-DEPENDENT DIOXYGENASE"/>
    <property type="match status" value="1"/>
</dbReference>
<gene>
    <name evidence="6" type="ORF">LTR05_007495</name>
</gene>
<keyword evidence="4" id="KW-0560">Oxidoreductase</keyword>
<evidence type="ECO:0000256" key="4">
    <source>
        <dbReference type="RuleBase" id="RU003682"/>
    </source>
</evidence>
<reference evidence="6 7" key="1">
    <citation type="submission" date="2023-08" db="EMBL/GenBank/DDBJ databases">
        <title>Black Yeasts Isolated from many extreme environments.</title>
        <authorList>
            <person name="Coleine C."/>
            <person name="Stajich J.E."/>
            <person name="Selbmann L."/>
        </authorList>
    </citation>
    <scope>NUCLEOTIDE SEQUENCE [LARGE SCALE GENOMIC DNA]</scope>
    <source>
        <strain evidence="6 7">CCFEE 5910</strain>
    </source>
</reference>
<proteinExistence type="inferred from homology"/>
<name>A0AAN7SV79_9EURO</name>